<dbReference type="SFLD" id="SFLDG00358">
    <property type="entry name" value="Main_(cytGST)"/>
    <property type="match status" value="1"/>
</dbReference>
<dbReference type="GO" id="GO:0005737">
    <property type="term" value="C:cytoplasm"/>
    <property type="evidence" value="ECO:0007669"/>
    <property type="project" value="TreeGrafter"/>
</dbReference>
<dbReference type="Gene3D" id="1.20.1050.10">
    <property type="match status" value="1"/>
</dbReference>
<dbReference type="Pfam" id="PF02798">
    <property type="entry name" value="GST_N"/>
    <property type="match status" value="1"/>
</dbReference>
<proteinExistence type="inferred from homology"/>
<dbReference type="InterPro" id="IPR004046">
    <property type="entry name" value="GST_C"/>
</dbReference>
<dbReference type="InterPro" id="IPR010987">
    <property type="entry name" value="Glutathione-S-Trfase_C-like"/>
</dbReference>
<dbReference type="Gene3D" id="3.40.30.10">
    <property type="entry name" value="Glutaredoxin"/>
    <property type="match status" value="1"/>
</dbReference>
<evidence type="ECO:0000256" key="4">
    <source>
        <dbReference type="RuleBase" id="RU003494"/>
    </source>
</evidence>
<dbReference type="PROSITE" id="PS50404">
    <property type="entry name" value="GST_NTER"/>
    <property type="match status" value="1"/>
</dbReference>
<dbReference type="InterPro" id="IPR036249">
    <property type="entry name" value="Thioredoxin-like_sf"/>
</dbReference>
<comment type="similarity">
    <text evidence="4">Belongs to the GST superfamily.</text>
</comment>
<evidence type="ECO:0000256" key="2">
    <source>
        <dbReference type="ARBA" id="ARBA00022679"/>
    </source>
</evidence>
<dbReference type="GO" id="GO:0043295">
    <property type="term" value="F:glutathione binding"/>
    <property type="evidence" value="ECO:0007669"/>
    <property type="project" value="TreeGrafter"/>
</dbReference>
<evidence type="ECO:0000313" key="7">
    <source>
        <dbReference type="EMBL" id="KAF2012003.1"/>
    </source>
</evidence>
<keyword evidence="2 7" id="KW-0808">Transferase</keyword>
<feature type="domain" description="GST N-terminal" evidence="5">
    <location>
        <begin position="1"/>
        <end position="80"/>
    </location>
</feature>
<evidence type="ECO:0000259" key="5">
    <source>
        <dbReference type="PROSITE" id="PS50404"/>
    </source>
</evidence>
<evidence type="ECO:0000313" key="8">
    <source>
        <dbReference type="Proteomes" id="UP000799778"/>
    </source>
</evidence>
<dbReference type="PROSITE" id="PS50405">
    <property type="entry name" value="GST_CTER"/>
    <property type="match status" value="1"/>
</dbReference>
<comment type="catalytic activity">
    <reaction evidence="3">
        <text>RX + glutathione = an S-substituted glutathione + a halide anion + H(+)</text>
        <dbReference type="Rhea" id="RHEA:16437"/>
        <dbReference type="ChEBI" id="CHEBI:15378"/>
        <dbReference type="ChEBI" id="CHEBI:16042"/>
        <dbReference type="ChEBI" id="CHEBI:17792"/>
        <dbReference type="ChEBI" id="CHEBI:57925"/>
        <dbReference type="ChEBI" id="CHEBI:90779"/>
        <dbReference type="EC" id="2.5.1.18"/>
    </reaction>
</comment>
<dbReference type="GO" id="GO:0006749">
    <property type="term" value="P:glutathione metabolic process"/>
    <property type="evidence" value="ECO:0007669"/>
    <property type="project" value="TreeGrafter"/>
</dbReference>
<dbReference type="InterPro" id="IPR040079">
    <property type="entry name" value="Glutathione_S-Trfase"/>
</dbReference>
<keyword evidence="8" id="KW-1185">Reference proteome</keyword>
<dbReference type="SUPFAM" id="SSF47616">
    <property type="entry name" value="GST C-terminal domain-like"/>
    <property type="match status" value="1"/>
</dbReference>
<dbReference type="InterPro" id="IPR036282">
    <property type="entry name" value="Glutathione-S-Trfase_C_sf"/>
</dbReference>
<dbReference type="GeneID" id="54281988"/>
<dbReference type="AlphaFoldDB" id="A0A6A5XGE5"/>
<evidence type="ECO:0000259" key="6">
    <source>
        <dbReference type="PROSITE" id="PS50405"/>
    </source>
</evidence>
<reference evidence="7" key="1">
    <citation type="journal article" date="2020" name="Stud. Mycol.">
        <title>101 Dothideomycetes genomes: a test case for predicting lifestyles and emergence of pathogens.</title>
        <authorList>
            <person name="Haridas S."/>
            <person name="Albert R."/>
            <person name="Binder M."/>
            <person name="Bloem J."/>
            <person name="Labutti K."/>
            <person name="Salamov A."/>
            <person name="Andreopoulos B."/>
            <person name="Baker S."/>
            <person name="Barry K."/>
            <person name="Bills G."/>
            <person name="Bluhm B."/>
            <person name="Cannon C."/>
            <person name="Castanera R."/>
            <person name="Culley D."/>
            <person name="Daum C."/>
            <person name="Ezra D."/>
            <person name="Gonzalez J."/>
            <person name="Henrissat B."/>
            <person name="Kuo A."/>
            <person name="Liang C."/>
            <person name="Lipzen A."/>
            <person name="Lutzoni F."/>
            <person name="Magnuson J."/>
            <person name="Mondo S."/>
            <person name="Nolan M."/>
            <person name="Ohm R."/>
            <person name="Pangilinan J."/>
            <person name="Park H.-J."/>
            <person name="Ramirez L."/>
            <person name="Alfaro M."/>
            <person name="Sun H."/>
            <person name="Tritt A."/>
            <person name="Yoshinaga Y."/>
            <person name="Zwiers L.-H."/>
            <person name="Turgeon B."/>
            <person name="Goodwin S."/>
            <person name="Spatafora J."/>
            <person name="Crous P."/>
            <person name="Grigoriev I."/>
        </authorList>
    </citation>
    <scope>NUCLEOTIDE SEQUENCE</scope>
    <source>
        <strain evidence="7">CBS 175.79</strain>
    </source>
</reference>
<dbReference type="Proteomes" id="UP000799778">
    <property type="component" value="Unassembled WGS sequence"/>
</dbReference>
<dbReference type="GO" id="GO:0004364">
    <property type="term" value="F:glutathione transferase activity"/>
    <property type="evidence" value="ECO:0007669"/>
    <property type="project" value="UniProtKB-EC"/>
</dbReference>
<dbReference type="EC" id="2.5.1.18" evidence="1"/>
<dbReference type="FunFam" id="3.40.30.10:FF:000016">
    <property type="entry name" value="Glutathione S-transferase F2"/>
    <property type="match status" value="1"/>
</dbReference>
<dbReference type="RefSeq" id="XP_033380342.1">
    <property type="nucleotide sequence ID" value="XM_033524591.1"/>
</dbReference>
<name>A0A6A5XGE5_9PLEO</name>
<dbReference type="OrthoDB" id="249703at2759"/>
<dbReference type="InterPro" id="IPR004045">
    <property type="entry name" value="Glutathione_S-Trfase_N"/>
</dbReference>
<evidence type="ECO:0000256" key="1">
    <source>
        <dbReference type="ARBA" id="ARBA00012452"/>
    </source>
</evidence>
<evidence type="ECO:0000256" key="3">
    <source>
        <dbReference type="ARBA" id="ARBA00047960"/>
    </source>
</evidence>
<dbReference type="SUPFAM" id="SSF52833">
    <property type="entry name" value="Thioredoxin-like"/>
    <property type="match status" value="1"/>
</dbReference>
<organism evidence="7 8">
    <name type="scientific">Aaosphaeria arxii CBS 175.79</name>
    <dbReference type="NCBI Taxonomy" id="1450172"/>
    <lineage>
        <taxon>Eukaryota</taxon>
        <taxon>Fungi</taxon>
        <taxon>Dikarya</taxon>
        <taxon>Ascomycota</taxon>
        <taxon>Pezizomycotina</taxon>
        <taxon>Dothideomycetes</taxon>
        <taxon>Pleosporomycetidae</taxon>
        <taxon>Pleosporales</taxon>
        <taxon>Pleosporales incertae sedis</taxon>
        <taxon>Aaosphaeria</taxon>
    </lineage>
</organism>
<dbReference type="Pfam" id="PF00043">
    <property type="entry name" value="GST_C"/>
    <property type="match status" value="1"/>
</dbReference>
<accession>A0A6A5XGE5</accession>
<sequence>MVLKLYGSAMATSRVLTVILEKQLPYELITIDISKGDQKAEEYRKLQPFGKVPALNDNGFLMYESRAICRYLERKYDSGAALMPQEGDPETYGRFEQACSVEQSYFAAAAELIGTELTIRKKLGLESDMARVAQAERDLDAVLAVYEETLSKHKYLTGNDLSLVDLFHLPNGAALKAFGWKAAFERYPNVDRWFSELQERKSWIQAAAEAGTVA</sequence>
<feature type="domain" description="GST C-terminal" evidence="6">
    <location>
        <begin position="88"/>
        <end position="214"/>
    </location>
</feature>
<dbReference type="SFLD" id="SFLDS00019">
    <property type="entry name" value="Glutathione_Transferase_(cytos"/>
    <property type="match status" value="1"/>
</dbReference>
<dbReference type="EMBL" id="ML978073">
    <property type="protein sequence ID" value="KAF2012003.1"/>
    <property type="molecule type" value="Genomic_DNA"/>
</dbReference>
<dbReference type="PANTHER" id="PTHR43900:SF3">
    <property type="entry name" value="GLUTATHIONE S-TRANSFERASE RHO"/>
    <property type="match status" value="1"/>
</dbReference>
<gene>
    <name evidence="7" type="ORF">BU24DRAFT_375354</name>
</gene>
<dbReference type="PANTHER" id="PTHR43900">
    <property type="entry name" value="GLUTATHIONE S-TRANSFERASE RHO"/>
    <property type="match status" value="1"/>
</dbReference>
<protein>
    <recommendedName>
        <fullName evidence="1">glutathione transferase</fullName>
        <ecNumber evidence="1">2.5.1.18</ecNumber>
    </recommendedName>
</protein>